<evidence type="ECO:0000256" key="3">
    <source>
        <dbReference type="ARBA" id="ARBA00022801"/>
    </source>
</evidence>
<comment type="similarity">
    <text evidence="1">Belongs to the peptidase U62 family.</text>
</comment>
<dbReference type="InterPro" id="IPR045569">
    <property type="entry name" value="Metalloprtase-TldD/E_C"/>
</dbReference>
<dbReference type="PANTHER" id="PTHR30624">
    <property type="entry name" value="UNCHARACTERIZED PROTEIN TLDD AND PMBA"/>
    <property type="match status" value="1"/>
</dbReference>
<feature type="domain" description="Metalloprotease TldD/E C-terminal" evidence="6">
    <location>
        <begin position="230"/>
        <end position="473"/>
    </location>
</feature>
<name>A0A932MLM1_UNCTE</name>
<evidence type="ECO:0000256" key="1">
    <source>
        <dbReference type="ARBA" id="ARBA00005836"/>
    </source>
</evidence>
<comment type="caution">
    <text evidence="8">The sequence shown here is derived from an EMBL/GenBank/DDBJ whole genome shotgun (WGS) entry which is preliminary data.</text>
</comment>
<dbReference type="InterPro" id="IPR036059">
    <property type="entry name" value="TldD/PmbA_sf"/>
</dbReference>
<keyword evidence="3" id="KW-0378">Hydrolase</keyword>
<dbReference type="AlphaFoldDB" id="A0A932MLM1"/>
<organism evidence="8 9">
    <name type="scientific">Tectimicrobiota bacterium</name>
    <dbReference type="NCBI Taxonomy" id="2528274"/>
    <lineage>
        <taxon>Bacteria</taxon>
        <taxon>Pseudomonadati</taxon>
        <taxon>Nitrospinota/Tectimicrobiota group</taxon>
        <taxon>Candidatus Tectimicrobiota</taxon>
    </lineage>
</organism>
<dbReference type="InterPro" id="IPR035068">
    <property type="entry name" value="TldD/PmbA_N"/>
</dbReference>
<evidence type="ECO:0000313" key="8">
    <source>
        <dbReference type="EMBL" id="MBI3126700.1"/>
    </source>
</evidence>
<dbReference type="InterPro" id="IPR045570">
    <property type="entry name" value="Metalloprtase-TldD/E_cen_dom"/>
</dbReference>
<sequence>MFKKAEGCFLAARPCADFWSLRLVRQRIETIWVHRGVLQPVSVREDTGAMVLLCQGRGMGYAATCDLSARGFRRALEEAEGWARLGAGAGLVDHDAIAYPHPQGEYESPCRVPWEKVPLEEKVGLLLELNEALRRGRRIVDWDASLSYTEEERLYLTSGGGRVRQRFRYLSPDMGATAAEGARSQRRSHGMACRSRQGGWEAAEPGRLRELAARYAAEAEELLGAPNCPSGRMDLLLDPDQMYLQIHESIGHPLEIDRILGDERNYAGTSFVTPDMFGSYRYGSELLNVTFDPGVEGEFAGYAFDDEGVPARREHLIRDGILVRGLGGMTSQARSGLPGVACTRATGWKRPAIDRMANLNIEPGGSALGEMIRSVERGVYMKTNCSWSIDDSRLKFQFGCEWARLIEEGMLTRVVRNPNYRGVTPEFWRGLRMLGGPETFEVLGTPECGKGEPNQTIRVGHASPACLFSNVEVFGGE</sequence>
<evidence type="ECO:0000256" key="4">
    <source>
        <dbReference type="ARBA" id="ARBA00023049"/>
    </source>
</evidence>
<feature type="domain" description="Metalloprotease TldD/E central" evidence="7">
    <location>
        <begin position="113"/>
        <end position="216"/>
    </location>
</feature>
<keyword evidence="2" id="KW-0645">Protease</keyword>
<dbReference type="Proteomes" id="UP000782312">
    <property type="component" value="Unassembled WGS sequence"/>
</dbReference>
<dbReference type="GO" id="GO:0005829">
    <property type="term" value="C:cytosol"/>
    <property type="evidence" value="ECO:0007669"/>
    <property type="project" value="TreeGrafter"/>
</dbReference>
<proteinExistence type="inferred from homology"/>
<evidence type="ECO:0000259" key="6">
    <source>
        <dbReference type="Pfam" id="PF19289"/>
    </source>
</evidence>
<accession>A0A932MLM1</accession>
<evidence type="ECO:0000256" key="2">
    <source>
        <dbReference type="ARBA" id="ARBA00022670"/>
    </source>
</evidence>
<keyword evidence="4" id="KW-0482">Metalloprotease</keyword>
<evidence type="ECO:0000259" key="5">
    <source>
        <dbReference type="Pfam" id="PF01523"/>
    </source>
</evidence>
<dbReference type="Pfam" id="PF19289">
    <property type="entry name" value="PmbA_TldD_3rd"/>
    <property type="match status" value="1"/>
</dbReference>
<dbReference type="GO" id="GO:0006508">
    <property type="term" value="P:proteolysis"/>
    <property type="evidence" value="ECO:0007669"/>
    <property type="project" value="UniProtKB-KW"/>
</dbReference>
<evidence type="ECO:0000259" key="7">
    <source>
        <dbReference type="Pfam" id="PF19290"/>
    </source>
</evidence>
<dbReference type="EMBL" id="JACPUR010000009">
    <property type="protein sequence ID" value="MBI3126700.1"/>
    <property type="molecule type" value="Genomic_DNA"/>
</dbReference>
<dbReference type="Pfam" id="PF01523">
    <property type="entry name" value="PmbA_TldD_1st"/>
    <property type="match status" value="1"/>
</dbReference>
<dbReference type="InterPro" id="IPR051463">
    <property type="entry name" value="Peptidase_U62_metallo"/>
</dbReference>
<gene>
    <name evidence="8" type="ORF">HYZ11_03750</name>
</gene>
<evidence type="ECO:0000313" key="9">
    <source>
        <dbReference type="Proteomes" id="UP000782312"/>
    </source>
</evidence>
<dbReference type="Gene3D" id="3.30.2290.10">
    <property type="entry name" value="PmbA/TldD superfamily"/>
    <property type="match status" value="1"/>
</dbReference>
<feature type="domain" description="Metalloprotease TldD/E N-terminal" evidence="5">
    <location>
        <begin position="19"/>
        <end position="81"/>
    </location>
</feature>
<protein>
    <submittedName>
        <fullName evidence="8">TldD/PmbA family protein</fullName>
    </submittedName>
</protein>
<dbReference type="SUPFAM" id="SSF111283">
    <property type="entry name" value="Putative modulator of DNA gyrase, PmbA/TldD"/>
    <property type="match status" value="1"/>
</dbReference>
<dbReference type="GO" id="GO:0008237">
    <property type="term" value="F:metallopeptidase activity"/>
    <property type="evidence" value="ECO:0007669"/>
    <property type="project" value="UniProtKB-KW"/>
</dbReference>
<dbReference type="InterPro" id="IPR002510">
    <property type="entry name" value="Metalloprtase-TldD/E_N"/>
</dbReference>
<reference evidence="8" key="1">
    <citation type="submission" date="2020-07" db="EMBL/GenBank/DDBJ databases">
        <title>Huge and variable diversity of episymbiotic CPR bacteria and DPANN archaea in groundwater ecosystems.</title>
        <authorList>
            <person name="He C.Y."/>
            <person name="Keren R."/>
            <person name="Whittaker M."/>
            <person name="Farag I.F."/>
            <person name="Doudna J."/>
            <person name="Cate J.H.D."/>
            <person name="Banfield J.F."/>
        </authorList>
    </citation>
    <scope>NUCLEOTIDE SEQUENCE</scope>
    <source>
        <strain evidence="8">NC_groundwater_763_Ag_S-0.2um_68_21</strain>
    </source>
</reference>
<dbReference type="PANTHER" id="PTHR30624:SF10">
    <property type="entry name" value="CONSERVED PROTEIN"/>
    <property type="match status" value="1"/>
</dbReference>
<dbReference type="Pfam" id="PF19290">
    <property type="entry name" value="PmbA_TldD_2nd"/>
    <property type="match status" value="1"/>
</dbReference>